<dbReference type="EC" id="4.1.2.4" evidence="2"/>
<feature type="active site" description="Schiff-base intermediate with acetaldehyde" evidence="8">
    <location>
        <position position="198"/>
    </location>
</feature>
<dbReference type="NCBIfam" id="TIGR00126">
    <property type="entry name" value="deoC"/>
    <property type="match status" value="1"/>
</dbReference>
<dbReference type="STRING" id="181874.A0A409YEW7"/>
<dbReference type="SMART" id="SM01133">
    <property type="entry name" value="DeoC"/>
    <property type="match status" value="1"/>
</dbReference>
<dbReference type="InterPro" id="IPR011343">
    <property type="entry name" value="DeoC"/>
</dbReference>
<evidence type="ECO:0000256" key="7">
    <source>
        <dbReference type="ARBA" id="ARBA00048791"/>
    </source>
</evidence>
<dbReference type="InParanoid" id="A0A409YEW7"/>
<organism evidence="9 10">
    <name type="scientific">Panaeolus cyanescens</name>
    <dbReference type="NCBI Taxonomy" id="181874"/>
    <lineage>
        <taxon>Eukaryota</taxon>
        <taxon>Fungi</taxon>
        <taxon>Dikarya</taxon>
        <taxon>Basidiomycota</taxon>
        <taxon>Agaricomycotina</taxon>
        <taxon>Agaricomycetes</taxon>
        <taxon>Agaricomycetidae</taxon>
        <taxon>Agaricales</taxon>
        <taxon>Agaricineae</taxon>
        <taxon>Galeropsidaceae</taxon>
        <taxon>Panaeolus</taxon>
    </lineage>
</organism>
<reference evidence="9 10" key="1">
    <citation type="journal article" date="2018" name="Evol. Lett.">
        <title>Horizontal gene cluster transfer increased hallucinogenic mushroom diversity.</title>
        <authorList>
            <person name="Reynolds H.T."/>
            <person name="Vijayakumar V."/>
            <person name="Gluck-Thaler E."/>
            <person name="Korotkin H.B."/>
            <person name="Matheny P.B."/>
            <person name="Slot J.C."/>
        </authorList>
    </citation>
    <scope>NUCLEOTIDE SEQUENCE [LARGE SCALE GENOMIC DNA]</scope>
    <source>
        <strain evidence="9 10">2629</strain>
    </source>
</reference>
<proteinExistence type="inferred from homology"/>
<dbReference type="Pfam" id="PF01791">
    <property type="entry name" value="DeoC"/>
    <property type="match status" value="1"/>
</dbReference>
<evidence type="ECO:0000256" key="8">
    <source>
        <dbReference type="PIRSR" id="PIRSR001357-50"/>
    </source>
</evidence>
<dbReference type="HAMAP" id="MF_00114">
    <property type="entry name" value="DeoC_type1"/>
    <property type="match status" value="1"/>
</dbReference>
<dbReference type="PIRSF" id="PIRSF001357">
    <property type="entry name" value="DeoC"/>
    <property type="match status" value="1"/>
</dbReference>
<sequence length="270" mass="28462">MTTADLWTEEEWSSFIQEKVDQVLSNLDSPTSPLADLTSASDRRFPLTIDHTLLKQDATPDQIDALCDEAIKYDFKSCCVNGIFVPQVAKRLEGTETIACSVVGFPLGAGTAASQAFEALNAVANGAKEIDTVIPLSLLLSKPPHYRALYQHLRTIVNALTPTSTPLKVILETSLIPSNELKVAASVVAAEAGAAFVKTSTGFAGGGATADDVKLMAASVRYKGGVKVKASGGVRTFEKCREMFEAGAERIGTSSGAAIMRGLESAAGTY</sequence>
<dbReference type="SUPFAM" id="SSF51569">
    <property type="entry name" value="Aldolase"/>
    <property type="match status" value="1"/>
</dbReference>
<dbReference type="AlphaFoldDB" id="A0A409YEW7"/>
<evidence type="ECO:0000256" key="1">
    <source>
        <dbReference type="ARBA" id="ARBA00010936"/>
    </source>
</evidence>
<dbReference type="CDD" id="cd00959">
    <property type="entry name" value="DeoC"/>
    <property type="match status" value="1"/>
</dbReference>
<evidence type="ECO:0000256" key="2">
    <source>
        <dbReference type="ARBA" id="ARBA00012515"/>
    </source>
</evidence>
<protein>
    <recommendedName>
        <fullName evidence="2">deoxyribose-phosphate aldolase</fullName>
        <ecNumber evidence="2">4.1.2.4</ecNumber>
    </recommendedName>
    <alternativeName>
        <fullName evidence="6">2-deoxy-D-ribose 5-phosphate aldolase</fullName>
    </alternativeName>
</protein>
<dbReference type="GO" id="GO:0046386">
    <property type="term" value="P:deoxyribose phosphate catabolic process"/>
    <property type="evidence" value="ECO:0007669"/>
    <property type="project" value="UniProtKB-UniPathway"/>
</dbReference>
<dbReference type="InterPro" id="IPR002915">
    <property type="entry name" value="DeoC/FbaB/LacD_aldolase"/>
</dbReference>
<comment type="catalytic activity">
    <reaction evidence="7">
        <text>2-deoxy-D-ribose 5-phosphate = D-glyceraldehyde 3-phosphate + acetaldehyde</text>
        <dbReference type="Rhea" id="RHEA:12821"/>
        <dbReference type="ChEBI" id="CHEBI:15343"/>
        <dbReference type="ChEBI" id="CHEBI:59776"/>
        <dbReference type="ChEBI" id="CHEBI:62877"/>
        <dbReference type="EC" id="4.1.2.4"/>
    </reaction>
</comment>
<dbReference type="GO" id="GO:0009264">
    <property type="term" value="P:deoxyribonucleotide catabolic process"/>
    <property type="evidence" value="ECO:0007669"/>
    <property type="project" value="InterPro"/>
</dbReference>
<comment type="caution">
    <text evidence="9">The sequence shown here is derived from an EMBL/GenBank/DDBJ whole genome shotgun (WGS) entry which is preliminary data.</text>
</comment>
<keyword evidence="3" id="KW-0963">Cytoplasm</keyword>
<dbReference type="GO" id="GO:0005737">
    <property type="term" value="C:cytoplasm"/>
    <property type="evidence" value="ECO:0007669"/>
    <property type="project" value="InterPro"/>
</dbReference>
<evidence type="ECO:0000313" key="9">
    <source>
        <dbReference type="EMBL" id="PPR01556.1"/>
    </source>
</evidence>
<keyword evidence="10" id="KW-1185">Reference proteome</keyword>
<feature type="active site" description="Proton donor/acceptor" evidence="8">
    <location>
        <position position="229"/>
    </location>
</feature>
<dbReference type="UniPathway" id="UPA00002">
    <property type="reaction ID" value="UER00468"/>
</dbReference>
<accession>A0A409YEW7</accession>
<comment type="similarity">
    <text evidence="1">Belongs to the DeoC/FbaB aldolase family. DeoC type 1 subfamily.</text>
</comment>
<keyword evidence="4" id="KW-0456">Lyase</keyword>
<evidence type="ECO:0000256" key="5">
    <source>
        <dbReference type="ARBA" id="ARBA00023270"/>
    </source>
</evidence>
<evidence type="ECO:0000313" key="10">
    <source>
        <dbReference type="Proteomes" id="UP000284842"/>
    </source>
</evidence>
<dbReference type="GO" id="GO:0004139">
    <property type="term" value="F:deoxyribose-phosphate aldolase activity"/>
    <property type="evidence" value="ECO:0007669"/>
    <property type="project" value="UniProtKB-EC"/>
</dbReference>
<dbReference type="InterPro" id="IPR028581">
    <property type="entry name" value="DeoC_typeI"/>
</dbReference>
<dbReference type="PANTHER" id="PTHR10889:SF1">
    <property type="entry name" value="DEOXYRIBOSE-PHOSPHATE ALDOLASE"/>
    <property type="match status" value="1"/>
</dbReference>
<dbReference type="FunFam" id="3.20.20.70:FF:000044">
    <property type="entry name" value="Deoxyribose-phosphate aldolase"/>
    <property type="match status" value="1"/>
</dbReference>
<dbReference type="InterPro" id="IPR013785">
    <property type="entry name" value="Aldolase_TIM"/>
</dbReference>
<gene>
    <name evidence="9" type="ORF">CVT24_005882</name>
</gene>
<dbReference type="OrthoDB" id="70823at2759"/>
<dbReference type="Gene3D" id="3.20.20.70">
    <property type="entry name" value="Aldolase class I"/>
    <property type="match status" value="1"/>
</dbReference>
<dbReference type="Proteomes" id="UP000284842">
    <property type="component" value="Unassembled WGS sequence"/>
</dbReference>
<dbReference type="EMBL" id="NHTK01001238">
    <property type="protein sequence ID" value="PPR01556.1"/>
    <property type="molecule type" value="Genomic_DNA"/>
</dbReference>
<evidence type="ECO:0000256" key="3">
    <source>
        <dbReference type="ARBA" id="ARBA00022490"/>
    </source>
</evidence>
<name>A0A409YEW7_9AGAR</name>
<evidence type="ECO:0000256" key="6">
    <source>
        <dbReference type="ARBA" id="ARBA00032755"/>
    </source>
</evidence>
<keyword evidence="5 8" id="KW-0704">Schiff base</keyword>
<dbReference type="PANTHER" id="PTHR10889">
    <property type="entry name" value="DEOXYRIBOSE-PHOSPHATE ALDOLASE"/>
    <property type="match status" value="1"/>
</dbReference>
<dbReference type="GO" id="GO:0016052">
    <property type="term" value="P:carbohydrate catabolic process"/>
    <property type="evidence" value="ECO:0007669"/>
    <property type="project" value="TreeGrafter"/>
</dbReference>
<evidence type="ECO:0000256" key="4">
    <source>
        <dbReference type="ARBA" id="ARBA00023239"/>
    </source>
</evidence>